<dbReference type="OrthoDB" id="5348404at2759"/>
<feature type="transmembrane region" description="Helical" evidence="6">
    <location>
        <begin position="20"/>
        <end position="44"/>
    </location>
</feature>
<dbReference type="SMART" id="SM01417">
    <property type="entry name" value="Solute_trans_a"/>
    <property type="match status" value="1"/>
</dbReference>
<evidence type="ECO:0000256" key="6">
    <source>
        <dbReference type="SAM" id="Phobius"/>
    </source>
</evidence>
<dbReference type="GO" id="GO:0016020">
    <property type="term" value="C:membrane"/>
    <property type="evidence" value="ECO:0007669"/>
    <property type="project" value="UniProtKB-SubCell"/>
</dbReference>
<evidence type="ECO:0008006" key="8">
    <source>
        <dbReference type="Google" id="ProtNLM"/>
    </source>
</evidence>
<gene>
    <name evidence="7" type="ORF">OCBIM_22005495mg</name>
</gene>
<keyword evidence="3 6" id="KW-1133">Transmembrane helix</keyword>
<feature type="transmembrane region" description="Helical" evidence="6">
    <location>
        <begin position="256"/>
        <end position="276"/>
    </location>
</feature>
<feature type="compositionally biased region" description="Polar residues" evidence="5">
    <location>
        <begin position="444"/>
        <end position="463"/>
    </location>
</feature>
<dbReference type="STRING" id="37653.A0A0L8FWZ2"/>
<dbReference type="AlphaFoldDB" id="A0A0L8FWZ2"/>
<keyword evidence="2 6" id="KW-0812">Transmembrane</keyword>
<dbReference type="KEGG" id="obi:106880625"/>
<name>A0A0L8FWZ2_OCTBM</name>
<protein>
    <recommendedName>
        <fullName evidence="8">Transmembrane protein 184C</fullName>
    </recommendedName>
</protein>
<accession>A0A0L8FWZ2</accession>
<dbReference type="PANTHER" id="PTHR23423">
    <property type="entry name" value="ORGANIC SOLUTE TRANSPORTER-RELATED"/>
    <property type="match status" value="1"/>
</dbReference>
<comment type="subcellular location">
    <subcellularLocation>
        <location evidence="1">Membrane</location>
        <topology evidence="1">Multi-pass membrane protein</topology>
    </subcellularLocation>
</comment>
<dbReference type="OMA" id="IFPLCCL"/>
<dbReference type="EMBL" id="KQ425621">
    <property type="protein sequence ID" value="KOF69217.1"/>
    <property type="molecule type" value="Genomic_DNA"/>
</dbReference>
<feature type="transmembrane region" description="Helical" evidence="6">
    <location>
        <begin position="296"/>
        <end position="316"/>
    </location>
</feature>
<evidence type="ECO:0000256" key="1">
    <source>
        <dbReference type="ARBA" id="ARBA00004141"/>
    </source>
</evidence>
<keyword evidence="4 6" id="KW-0472">Membrane</keyword>
<feature type="transmembrane region" description="Helical" evidence="6">
    <location>
        <begin position="131"/>
        <end position="149"/>
    </location>
</feature>
<dbReference type="Pfam" id="PF03619">
    <property type="entry name" value="Solute_trans_a"/>
    <property type="match status" value="1"/>
</dbReference>
<feature type="region of interest" description="Disordered" evidence="5">
    <location>
        <begin position="417"/>
        <end position="463"/>
    </location>
</feature>
<feature type="transmembrane region" description="Helical" evidence="6">
    <location>
        <begin position="97"/>
        <end position="119"/>
    </location>
</feature>
<feature type="compositionally biased region" description="Polar residues" evidence="5">
    <location>
        <begin position="424"/>
        <end position="435"/>
    </location>
</feature>
<evidence type="ECO:0000256" key="3">
    <source>
        <dbReference type="ARBA" id="ARBA00022989"/>
    </source>
</evidence>
<feature type="region of interest" description="Disordered" evidence="5">
    <location>
        <begin position="519"/>
        <end position="543"/>
    </location>
</feature>
<proteinExistence type="predicted"/>
<evidence type="ECO:0000256" key="4">
    <source>
        <dbReference type="ARBA" id="ARBA00023136"/>
    </source>
</evidence>
<evidence type="ECO:0000256" key="2">
    <source>
        <dbReference type="ARBA" id="ARBA00022692"/>
    </source>
</evidence>
<feature type="transmembrane region" description="Helical" evidence="6">
    <location>
        <begin position="65"/>
        <end position="85"/>
    </location>
</feature>
<dbReference type="InterPro" id="IPR005178">
    <property type="entry name" value="Ostalpha/TMEM184C"/>
</dbReference>
<evidence type="ECO:0000313" key="7">
    <source>
        <dbReference type="EMBL" id="KOF69217.1"/>
    </source>
</evidence>
<organism evidence="7">
    <name type="scientific">Octopus bimaculoides</name>
    <name type="common">California two-spotted octopus</name>
    <dbReference type="NCBI Taxonomy" id="37653"/>
    <lineage>
        <taxon>Eukaryota</taxon>
        <taxon>Metazoa</taxon>
        <taxon>Spiralia</taxon>
        <taxon>Lophotrochozoa</taxon>
        <taxon>Mollusca</taxon>
        <taxon>Cephalopoda</taxon>
        <taxon>Coleoidea</taxon>
        <taxon>Octopodiformes</taxon>
        <taxon>Octopoda</taxon>
        <taxon>Incirrata</taxon>
        <taxon>Octopodidae</taxon>
        <taxon>Octopus</taxon>
    </lineage>
</organism>
<reference evidence="7" key="1">
    <citation type="submission" date="2015-07" db="EMBL/GenBank/DDBJ databases">
        <title>MeaNS - Measles Nucleotide Surveillance Program.</title>
        <authorList>
            <person name="Tran T."/>
            <person name="Druce J."/>
        </authorList>
    </citation>
    <scope>NUCLEOTIDE SEQUENCE</scope>
    <source>
        <strain evidence="7">UCB-OBI-ISO-001</strain>
        <tissue evidence="7">Gonad</tissue>
    </source>
</reference>
<feature type="transmembrane region" description="Helical" evidence="6">
    <location>
        <begin position="336"/>
        <end position="357"/>
    </location>
</feature>
<evidence type="ECO:0000256" key="5">
    <source>
        <dbReference type="SAM" id="MobiDB-lite"/>
    </source>
</evidence>
<sequence length="558" mass="63475">MRVFTSVITAYVLTNKFLPTSLVAVSVSFSLHFSCFCLSIDGVFSRLFSLTMDLLLRWRHWIRPLVMTFYGVCLLVALPLCIVELHKAGAETHVEGWFVGGLFVMMALPISLWGILQHLIHYTQAHLQRHIIRILWMVPIYALNAWFALRFPQAAIYLDTLRECYEAYVIYNFMSYLLSYLHNEYSLEVVLSLKSQVNHFFPFCLHPPWPMGRKFIRNCKHGVLQYTIIRPTTTVLALITALCGKYDEGEFNVDSAWPYLVFINNASQVWAMYNLILFYKAVKEELQPINPIPKFLCVKAVVFLSFWQAVLIAALVKTGVITEKTSWGYYSVKMVASGLQDFCICIEMFLAAIAHYFSFSHKPFIDMTVDHANCCTSFMSMWDISDVRDDIIEHVRVVGGGVGRTLRGFSSIRKSERTPLLQEKSPSLSTSGNASKDSKHTAAEIQSSCEQGTSNYQQSVYSDTGDANSIADLESSQFTASQRHQSYDWSMNNFYEASIESSATTNFEGYERTETLAVGSTEGLDTEHSDPIVTNTEDCSETEYQKEYDVHKQNNVDI</sequence>